<feature type="coiled-coil region" evidence="1">
    <location>
        <begin position="255"/>
        <end position="324"/>
    </location>
</feature>
<dbReference type="Proteomes" id="UP000629468">
    <property type="component" value="Unassembled WGS sequence"/>
</dbReference>
<name>A0A8H7F024_AGABI</name>
<comment type="caution">
    <text evidence="3">The sequence shown here is derived from an EMBL/GenBank/DDBJ whole genome shotgun (WGS) entry which is preliminary data.</text>
</comment>
<feature type="compositionally biased region" description="Basic and acidic residues" evidence="2">
    <location>
        <begin position="383"/>
        <end position="393"/>
    </location>
</feature>
<feature type="compositionally biased region" description="Polar residues" evidence="2">
    <location>
        <begin position="339"/>
        <end position="357"/>
    </location>
</feature>
<sequence>MRMSSSSADVKSCEFIQPWSKCLQPASRYTRSPNFSVETTDQDLINPLYTGFRWIRPVLQRVREEAVGKSEISHPRIDSSLTFPGPTHDSVRQIAHGWSSSLNTCSRSGNVSIFTRILPYASVCIRRSFTGIPACQLSTVRDHASDKSERGSIIRLHIKITIPHAVDFKSTTSSYTTPNVNDVVLHLLRGSAVPCLFALWPYLLSRLSEESGTSSPTLFNPTCLSDMPCTLLHSMPKFIDRTPSSSPLYYTQYKEDALSTEIARLRAENDALRHNCCMWRKRAEVHSAATLGLLEMSKTAKDQIFQLAQERDQIRNEHRKLEHDYQQQKVILRSIMSNTSPQMCPQSPSASNTEPTASVSSSDPPSCPPSPPNTERSRKRRRTDMENDADCHHPPAKFARSTNSVTETL</sequence>
<keyword evidence="1" id="KW-0175">Coiled coil</keyword>
<protein>
    <submittedName>
        <fullName evidence="3">Uncharacterized protein</fullName>
    </submittedName>
</protein>
<reference evidence="3 4" key="1">
    <citation type="journal article" name="Sci. Rep.">
        <title>Telomere-to-telomere assembled and centromere annotated genomes of the two main subspecies of the button mushroom Agaricus bisporus reveal especially polymorphic chromosome ends.</title>
        <authorList>
            <person name="Sonnenberg A.S.M."/>
            <person name="Sedaghat-Telgerd N."/>
            <person name="Lavrijssen B."/>
            <person name="Ohm R.A."/>
            <person name="Hendrickx P.M."/>
            <person name="Scholtmeijer K."/>
            <person name="Baars J.J.P."/>
            <person name="van Peer A."/>
        </authorList>
    </citation>
    <scope>NUCLEOTIDE SEQUENCE [LARGE SCALE GENOMIC DNA]</scope>
    <source>
        <strain evidence="3 4">H119_p4</strain>
    </source>
</reference>
<feature type="compositionally biased region" description="Polar residues" evidence="2">
    <location>
        <begin position="400"/>
        <end position="409"/>
    </location>
</feature>
<evidence type="ECO:0000256" key="2">
    <source>
        <dbReference type="SAM" id="MobiDB-lite"/>
    </source>
</evidence>
<proteinExistence type="predicted"/>
<accession>A0A8H7F024</accession>
<evidence type="ECO:0000256" key="1">
    <source>
        <dbReference type="SAM" id="Coils"/>
    </source>
</evidence>
<evidence type="ECO:0000313" key="3">
    <source>
        <dbReference type="EMBL" id="KAF7770348.1"/>
    </source>
</evidence>
<gene>
    <name evidence="3" type="ORF">Agabi119p4_6322</name>
</gene>
<dbReference type="AlphaFoldDB" id="A0A8H7F024"/>
<organism evidence="3 4">
    <name type="scientific">Agaricus bisporus var. burnettii</name>
    <dbReference type="NCBI Taxonomy" id="192524"/>
    <lineage>
        <taxon>Eukaryota</taxon>
        <taxon>Fungi</taxon>
        <taxon>Dikarya</taxon>
        <taxon>Basidiomycota</taxon>
        <taxon>Agaricomycotina</taxon>
        <taxon>Agaricomycetes</taxon>
        <taxon>Agaricomycetidae</taxon>
        <taxon>Agaricales</taxon>
        <taxon>Agaricineae</taxon>
        <taxon>Agaricaceae</taxon>
        <taxon>Agaricus</taxon>
    </lineage>
</organism>
<evidence type="ECO:0000313" key="4">
    <source>
        <dbReference type="Proteomes" id="UP000629468"/>
    </source>
</evidence>
<dbReference type="EMBL" id="JABXXO010000009">
    <property type="protein sequence ID" value="KAF7770348.1"/>
    <property type="molecule type" value="Genomic_DNA"/>
</dbReference>
<feature type="region of interest" description="Disordered" evidence="2">
    <location>
        <begin position="339"/>
        <end position="409"/>
    </location>
</feature>